<keyword evidence="10" id="KW-1185">Reference proteome</keyword>
<feature type="transmembrane region" description="Helical" evidence="8">
    <location>
        <begin position="312"/>
        <end position="333"/>
    </location>
</feature>
<dbReference type="Proteomes" id="UP000008312">
    <property type="component" value="Unassembled WGS sequence"/>
</dbReference>
<feature type="transmembrane region" description="Helical" evidence="8">
    <location>
        <begin position="404"/>
        <end position="423"/>
    </location>
</feature>
<keyword evidence="6 8" id="KW-0472">Membrane</keyword>
<dbReference type="GO" id="GO:0016020">
    <property type="term" value="C:membrane"/>
    <property type="evidence" value="ECO:0007669"/>
    <property type="project" value="TreeGrafter"/>
</dbReference>
<evidence type="ECO:0000256" key="2">
    <source>
        <dbReference type="ARBA" id="ARBA00008335"/>
    </source>
</evidence>
<feature type="region of interest" description="Disordered" evidence="7">
    <location>
        <begin position="498"/>
        <end position="525"/>
    </location>
</feature>
<accession>D8M6M0</accession>
<evidence type="ECO:0000256" key="3">
    <source>
        <dbReference type="ARBA" id="ARBA00022448"/>
    </source>
</evidence>
<evidence type="ECO:0000313" key="10">
    <source>
        <dbReference type="Proteomes" id="UP000008312"/>
    </source>
</evidence>
<feature type="transmembrane region" description="Helical" evidence="8">
    <location>
        <begin position="435"/>
        <end position="453"/>
    </location>
</feature>
<dbReference type="Gene3D" id="1.20.1250.20">
    <property type="entry name" value="MFS general substrate transporter like domains"/>
    <property type="match status" value="2"/>
</dbReference>
<evidence type="ECO:0000256" key="6">
    <source>
        <dbReference type="ARBA" id="ARBA00023136"/>
    </source>
</evidence>
<comment type="subcellular location">
    <subcellularLocation>
        <location evidence="1">Endomembrane system</location>
        <topology evidence="1">Multi-pass membrane protein</topology>
    </subcellularLocation>
</comment>
<dbReference type="OrthoDB" id="413079at2759"/>
<feature type="transmembrane region" description="Helical" evidence="8">
    <location>
        <begin position="188"/>
        <end position="211"/>
    </location>
</feature>
<sequence length="525" mass="57715">MFAPFLPSIFAPLFFAQMTSKSFYGYTKGEWVSLVVGYFIFFVFGAVEASEGVYYGLMKTELEIPYNIQGYLVSAGSWSFIIGSPLLGILMSYTDVKPILVGAFVSYFVAYCILYNVSVLWVVFILLFIEGLGGVGLDVGMNTLSTVLFSSHRGVMMSYLHFFYGMGSMVGPEYASIMLSFWDRGYRGIFLGLMIPVVLGVVVTLLSHLSLKEKEPLPAKEGSIKESSVDSADKGAKSALSSSLDSEVQVQAPERAQVQAQVQAQSQTQDQANNPKAELPLSKADSLSVDIENSPVPAYSHSSVWKSFLSPMVWILGLNMGAVYAIESITVNWGPLYLHDLYGMKIEEEGSRFLSLFYLFYTVTRLGVGFIIDFFGDITSMIGFNVVLIVLYLVAFSLGQKGVWLLAGSGLLISPFYPTSITVPMQVFGENAQNTISVILCIACMVNLLIQVLMGHINNSFGAAWGYRILAIAMCVMMIVCLSIANYSLRRSARKATIHKSNDTRKKEAENEKEEAVKKSEPLAA</sequence>
<feature type="region of interest" description="Disordered" evidence="7">
    <location>
        <begin position="260"/>
        <end position="279"/>
    </location>
</feature>
<feature type="transmembrane region" description="Helical" evidence="8">
    <location>
        <begin position="353"/>
        <end position="375"/>
    </location>
</feature>
<dbReference type="AlphaFoldDB" id="D8M6M0"/>
<dbReference type="Pfam" id="PF07690">
    <property type="entry name" value="MFS_1"/>
    <property type="match status" value="1"/>
</dbReference>
<evidence type="ECO:0000256" key="1">
    <source>
        <dbReference type="ARBA" id="ARBA00004127"/>
    </source>
</evidence>
<evidence type="ECO:0000313" key="9">
    <source>
        <dbReference type="EMBL" id="CBK23438.2"/>
    </source>
</evidence>
<dbReference type="PANTHER" id="PTHR23514">
    <property type="entry name" value="BYPASS OF STOP CODON PROTEIN 6"/>
    <property type="match status" value="1"/>
</dbReference>
<feature type="transmembrane region" description="Helical" evidence="8">
    <location>
        <begin position="382"/>
        <end position="398"/>
    </location>
</feature>
<name>D8M6M0_BLAHO</name>
<dbReference type="GO" id="GO:0012505">
    <property type="term" value="C:endomembrane system"/>
    <property type="evidence" value="ECO:0007669"/>
    <property type="project" value="UniProtKB-SubCell"/>
</dbReference>
<dbReference type="EMBL" id="FN668661">
    <property type="protein sequence ID" value="CBK23438.2"/>
    <property type="molecule type" value="Genomic_DNA"/>
</dbReference>
<feature type="compositionally biased region" description="Basic and acidic residues" evidence="7">
    <location>
        <begin position="500"/>
        <end position="525"/>
    </location>
</feature>
<dbReference type="SUPFAM" id="SSF103473">
    <property type="entry name" value="MFS general substrate transporter"/>
    <property type="match status" value="1"/>
</dbReference>
<evidence type="ECO:0000256" key="5">
    <source>
        <dbReference type="ARBA" id="ARBA00022989"/>
    </source>
</evidence>
<feature type="transmembrane region" description="Helical" evidence="8">
    <location>
        <begin position="162"/>
        <end position="182"/>
    </location>
</feature>
<keyword evidence="3" id="KW-0813">Transport</keyword>
<dbReference type="GO" id="GO:0022857">
    <property type="term" value="F:transmembrane transporter activity"/>
    <property type="evidence" value="ECO:0007669"/>
    <property type="project" value="InterPro"/>
</dbReference>
<keyword evidence="5 8" id="KW-1133">Transmembrane helix</keyword>
<protein>
    <recommendedName>
        <fullName evidence="11">Major facilitator superfamily (MFS) profile domain-containing protein</fullName>
    </recommendedName>
</protein>
<feature type="transmembrane region" description="Helical" evidence="8">
    <location>
        <begin position="465"/>
        <end position="485"/>
    </location>
</feature>
<feature type="transmembrane region" description="Helical" evidence="8">
    <location>
        <begin position="31"/>
        <end position="49"/>
    </location>
</feature>
<feature type="compositionally biased region" description="Low complexity" evidence="7">
    <location>
        <begin position="260"/>
        <end position="272"/>
    </location>
</feature>
<organism evidence="9">
    <name type="scientific">Blastocystis hominis</name>
    <dbReference type="NCBI Taxonomy" id="12968"/>
    <lineage>
        <taxon>Eukaryota</taxon>
        <taxon>Sar</taxon>
        <taxon>Stramenopiles</taxon>
        <taxon>Bigyra</taxon>
        <taxon>Opalozoa</taxon>
        <taxon>Opalinata</taxon>
        <taxon>Blastocystidae</taxon>
        <taxon>Blastocystis</taxon>
    </lineage>
</organism>
<proteinExistence type="inferred from homology"/>
<dbReference type="InParanoid" id="D8M6M0"/>
<dbReference type="RefSeq" id="XP_012897486.1">
    <property type="nucleotide sequence ID" value="XM_013042032.1"/>
</dbReference>
<feature type="transmembrane region" description="Helical" evidence="8">
    <location>
        <begin position="70"/>
        <end position="93"/>
    </location>
</feature>
<dbReference type="InterPro" id="IPR036259">
    <property type="entry name" value="MFS_trans_sf"/>
</dbReference>
<evidence type="ECO:0008006" key="11">
    <source>
        <dbReference type="Google" id="ProtNLM"/>
    </source>
</evidence>
<comment type="similarity">
    <text evidence="2">Belongs to the major facilitator superfamily.</text>
</comment>
<evidence type="ECO:0000256" key="7">
    <source>
        <dbReference type="SAM" id="MobiDB-lite"/>
    </source>
</evidence>
<dbReference type="GeneID" id="24920423"/>
<dbReference type="InterPro" id="IPR051788">
    <property type="entry name" value="MFS_Transporter"/>
</dbReference>
<dbReference type="PANTHER" id="PTHR23514:SF3">
    <property type="entry name" value="BYPASS OF STOP CODON PROTEIN 6"/>
    <property type="match status" value="1"/>
</dbReference>
<feature type="transmembrane region" description="Helical" evidence="8">
    <location>
        <begin position="99"/>
        <end position="129"/>
    </location>
</feature>
<gene>
    <name evidence="9" type="ORF">GSBLH_T00003319001</name>
</gene>
<evidence type="ECO:0000256" key="8">
    <source>
        <dbReference type="SAM" id="Phobius"/>
    </source>
</evidence>
<evidence type="ECO:0000256" key="4">
    <source>
        <dbReference type="ARBA" id="ARBA00022692"/>
    </source>
</evidence>
<dbReference type="InterPro" id="IPR011701">
    <property type="entry name" value="MFS"/>
</dbReference>
<keyword evidence="4 8" id="KW-0812">Transmembrane</keyword>
<reference evidence="9" key="1">
    <citation type="submission" date="2010-02" db="EMBL/GenBank/DDBJ databases">
        <title>Sequencing and annotation of the Blastocystis hominis genome.</title>
        <authorList>
            <person name="Wincker P."/>
        </authorList>
    </citation>
    <scope>NUCLEOTIDE SEQUENCE</scope>
    <source>
        <strain evidence="9">Singapore isolate B</strain>
    </source>
</reference>